<dbReference type="WBParaSite" id="HPLM_0001459301-mRNA-1">
    <property type="protein sequence ID" value="HPLM_0001459301-mRNA-1"/>
    <property type="gene ID" value="HPLM_0001459301"/>
</dbReference>
<reference evidence="1 2" key="2">
    <citation type="submission" date="2018-11" db="EMBL/GenBank/DDBJ databases">
        <authorList>
            <consortium name="Pathogen Informatics"/>
        </authorList>
    </citation>
    <scope>NUCLEOTIDE SEQUENCE [LARGE SCALE GENOMIC DNA]</scope>
    <source>
        <strain evidence="1 2">MHpl1</strain>
    </source>
</reference>
<evidence type="ECO:0000313" key="2">
    <source>
        <dbReference type="Proteomes" id="UP000268014"/>
    </source>
</evidence>
<reference evidence="3" key="1">
    <citation type="submission" date="2017-02" db="UniProtKB">
        <authorList>
            <consortium name="WormBaseParasite"/>
        </authorList>
    </citation>
    <scope>IDENTIFICATION</scope>
</reference>
<organism evidence="3">
    <name type="scientific">Haemonchus placei</name>
    <name type="common">Barber's pole worm</name>
    <dbReference type="NCBI Taxonomy" id="6290"/>
    <lineage>
        <taxon>Eukaryota</taxon>
        <taxon>Metazoa</taxon>
        <taxon>Ecdysozoa</taxon>
        <taxon>Nematoda</taxon>
        <taxon>Chromadorea</taxon>
        <taxon>Rhabditida</taxon>
        <taxon>Rhabditina</taxon>
        <taxon>Rhabditomorpha</taxon>
        <taxon>Strongyloidea</taxon>
        <taxon>Trichostrongylidae</taxon>
        <taxon>Haemonchus</taxon>
    </lineage>
</organism>
<gene>
    <name evidence="1" type="ORF">HPLM_LOCUS14585</name>
</gene>
<accession>A0A0N4WSR4</accession>
<dbReference type="EMBL" id="UZAF01018620">
    <property type="protein sequence ID" value="VDO53313.1"/>
    <property type="molecule type" value="Genomic_DNA"/>
</dbReference>
<dbReference type="Proteomes" id="UP000268014">
    <property type="component" value="Unassembled WGS sequence"/>
</dbReference>
<proteinExistence type="predicted"/>
<sequence length="63" mass="7691">MSRLIERSIIQEEFSDRRTFKSILPISLQPRFENREQCLFCLWFKSISQIDFHHFTYSKGVHL</sequence>
<dbReference type="AlphaFoldDB" id="A0A0N4WSR4"/>
<evidence type="ECO:0000313" key="1">
    <source>
        <dbReference type="EMBL" id="VDO53313.1"/>
    </source>
</evidence>
<protein>
    <submittedName>
        <fullName evidence="1 3">Uncharacterized protein</fullName>
    </submittedName>
</protein>
<keyword evidence="2" id="KW-1185">Reference proteome</keyword>
<name>A0A0N4WSR4_HAEPC</name>
<evidence type="ECO:0000313" key="3">
    <source>
        <dbReference type="WBParaSite" id="HPLM_0001459301-mRNA-1"/>
    </source>
</evidence>